<name>A0A1C7EH34_9BACL</name>
<dbReference type="EMBL" id="CP016543">
    <property type="protein sequence ID" value="ANU23088.1"/>
    <property type="molecule type" value="Genomic_DNA"/>
</dbReference>
<dbReference type="KEGG" id="pdg:BCM40_06790"/>
<dbReference type="Pfam" id="PF02985">
    <property type="entry name" value="HEAT"/>
    <property type="match status" value="1"/>
</dbReference>
<keyword evidence="1" id="KW-0677">Repeat</keyword>
<evidence type="ECO:0000256" key="2">
    <source>
        <dbReference type="SAM" id="Phobius"/>
    </source>
</evidence>
<dbReference type="SUPFAM" id="SSF48371">
    <property type="entry name" value="ARM repeat"/>
    <property type="match status" value="1"/>
</dbReference>
<protein>
    <recommendedName>
        <fullName evidence="5">HEAT repeat domain-containing protein</fullName>
    </recommendedName>
</protein>
<evidence type="ECO:0000313" key="3">
    <source>
        <dbReference type="EMBL" id="ANU23088.1"/>
    </source>
</evidence>
<dbReference type="InterPro" id="IPR000357">
    <property type="entry name" value="HEAT"/>
</dbReference>
<organism evidence="3 4">
    <name type="scientific">Planococcus donghaensis</name>
    <dbReference type="NCBI Taxonomy" id="414778"/>
    <lineage>
        <taxon>Bacteria</taxon>
        <taxon>Bacillati</taxon>
        <taxon>Bacillota</taxon>
        <taxon>Bacilli</taxon>
        <taxon>Bacillales</taxon>
        <taxon>Caryophanaceae</taxon>
        <taxon>Planococcus</taxon>
    </lineage>
</organism>
<gene>
    <name evidence="3" type="ORF">BCM40_06790</name>
</gene>
<dbReference type="STRING" id="414778.BCM40_06790"/>
<proteinExistence type="predicted"/>
<dbReference type="InterPro" id="IPR011989">
    <property type="entry name" value="ARM-like"/>
</dbReference>
<evidence type="ECO:0008006" key="5">
    <source>
        <dbReference type="Google" id="ProtNLM"/>
    </source>
</evidence>
<dbReference type="OrthoDB" id="2112914at2"/>
<keyword evidence="2" id="KW-0472">Membrane</keyword>
<dbReference type="Proteomes" id="UP000092495">
    <property type="component" value="Chromosome"/>
</dbReference>
<keyword evidence="2" id="KW-0812">Transmembrane</keyword>
<dbReference type="AlphaFoldDB" id="A0A1C7EH34"/>
<dbReference type="RefSeq" id="WP_065526137.1">
    <property type="nucleotide sequence ID" value="NZ_CP016543.2"/>
</dbReference>
<feature type="transmembrane region" description="Helical" evidence="2">
    <location>
        <begin position="6"/>
        <end position="26"/>
    </location>
</feature>
<evidence type="ECO:0000313" key="4">
    <source>
        <dbReference type="Proteomes" id="UP000092495"/>
    </source>
</evidence>
<keyword evidence="2" id="KW-1133">Transmembrane helix</keyword>
<dbReference type="Gene3D" id="1.25.10.10">
    <property type="entry name" value="Leucine-rich Repeat Variant"/>
    <property type="match status" value="1"/>
</dbReference>
<accession>A0A1C7EH34</accession>
<keyword evidence="4" id="KW-1185">Reference proteome</keyword>
<reference evidence="3" key="1">
    <citation type="submission" date="2016-10" db="EMBL/GenBank/DDBJ databases">
        <authorList>
            <person name="See-Too W.S."/>
        </authorList>
    </citation>
    <scope>NUCLEOTIDE SEQUENCE</scope>
    <source>
        <strain evidence="3">DSM 22276</strain>
    </source>
</reference>
<sequence>MNIYFFWALIAFLFLSQVFLLGALSLRKLLMNHKEKTISQQYDRLTESFSSYMMDPTDDRFLKEIDTVSNQSVVLERLLNHYVAITKGSVTSSQVSQLSEKYLTERYKKQLKCNNWAIRMNTLYFIEDFHMKSLSPLLKKKLQKSFRLNLETQQLIRTLTSLNEPMTLSALARYADAPVRLYIDVFKRLELDIQLEELDAALKHGHNNKVLKHAAVSYIGMTGLMGFLPRIEEELLSDDEELRIQALKSIQHLQYISSPSLLIPFFHSTSWQERMFAARIAGKLQLSRFQEVLSELLGDSVWWVRYSSAEALTQFADGDILLSHLSATHPDRYARDMATQWEASLLGSEE</sequence>
<evidence type="ECO:0000256" key="1">
    <source>
        <dbReference type="ARBA" id="ARBA00022737"/>
    </source>
</evidence>
<dbReference type="InterPro" id="IPR016024">
    <property type="entry name" value="ARM-type_fold"/>
</dbReference>